<organism evidence="2 3">
    <name type="scientific">Fodinicola feengrottensis</name>
    <dbReference type="NCBI Taxonomy" id="435914"/>
    <lineage>
        <taxon>Bacteria</taxon>
        <taxon>Bacillati</taxon>
        <taxon>Actinomycetota</taxon>
        <taxon>Actinomycetes</taxon>
        <taxon>Mycobacteriales</taxon>
        <taxon>Fodinicola</taxon>
    </lineage>
</organism>
<keyword evidence="3" id="KW-1185">Reference proteome</keyword>
<sequence length="61" mass="6751">MARWPRHGANAADNARLTPDNPIVCRNNNPPAQDTNDSRTGSKTNPPTLLPFHLRSAFQTQ</sequence>
<feature type="compositionally biased region" description="Polar residues" evidence="1">
    <location>
        <begin position="26"/>
        <end position="47"/>
    </location>
</feature>
<dbReference type="Proteomes" id="UP001500618">
    <property type="component" value="Unassembled WGS sequence"/>
</dbReference>
<feature type="region of interest" description="Disordered" evidence="1">
    <location>
        <begin position="1"/>
        <end position="61"/>
    </location>
</feature>
<evidence type="ECO:0000256" key="1">
    <source>
        <dbReference type="SAM" id="MobiDB-lite"/>
    </source>
</evidence>
<protein>
    <submittedName>
        <fullName evidence="2">Uncharacterized protein</fullName>
    </submittedName>
</protein>
<proteinExistence type="predicted"/>
<accession>A0ABN2IED3</accession>
<evidence type="ECO:0000313" key="2">
    <source>
        <dbReference type="EMBL" id="GAA1703444.1"/>
    </source>
</evidence>
<gene>
    <name evidence="2" type="ORF">GCM10009765_60970</name>
</gene>
<dbReference type="EMBL" id="BAAANY010000027">
    <property type="protein sequence ID" value="GAA1703444.1"/>
    <property type="molecule type" value="Genomic_DNA"/>
</dbReference>
<name>A0ABN2IED3_9ACTN</name>
<reference evidence="3" key="1">
    <citation type="journal article" date="2019" name="Int. J. Syst. Evol. Microbiol.">
        <title>The Global Catalogue of Microorganisms (GCM) 10K type strain sequencing project: providing services to taxonomists for standard genome sequencing and annotation.</title>
        <authorList>
            <consortium name="The Broad Institute Genomics Platform"/>
            <consortium name="The Broad Institute Genome Sequencing Center for Infectious Disease"/>
            <person name="Wu L."/>
            <person name="Ma J."/>
        </authorList>
    </citation>
    <scope>NUCLEOTIDE SEQUENCE [LARGE SCALE GENOMIC DNA]</scope>
    <source>
        <strain evidence="3">JCM 14718</strain>
    </source>
</reference>
<comment type="caution">
    <text evidence="2">The sequence shown here is derived from an EMBL/GenBank/DDBJ whole genome shotgun (WGS) entry which is preliminary data.</text>
</comment>
<evidence type="ECO:0000313" key="3">
    <source>
        <dbReference type="Proteomes" id="UP001500618"/>
    </source>
</evidence>